<feature type="transmembrane region" description="Helical" evidence="1">
    <location>
        <begin position="501"/>
        <end position="522"/>
    </location>
</feature>
<reference evidence="3" key="1">
    <citation type="submission" date="2016-11" db="EMBL/GenBank/DDBJ databases">
        <authorList>
            <person name="Varghese N."/>
            <person name="Submissions S."/>
        </authorList>
    </citation>
    <scope>NUCLEOTIDE SEQUENCE [LARGE SCALE GENOMIC DNA]</scope>
    <source>
        <strain evidence="3">UWOS</strain>
    </source>
</reference>
<dbReference type="AlphaFoldDB" id="A0A1M6WK59"/>
<dbReference type="Proteomes" id="UP000184275">
    <property type="component" value="Unassembled WGS sequence"/>
</dbReference>
<feature type="transmembrane region" description="Helical" evidence="1">
    <location>
        <begin position="146"/>
        <end position="167"/>
    </location>
</feature>
<dbReference type="EMBL" id="FRAW01000025">
    <property type="protein sequence ID" value="SHK94183.1"/>
    <property type="molecule type" value="Genomic_DNA"/>
</dbReference>
<evidence type="ECO:0000313" key="2">
    <source>
        <dbReference type="EMBL" id="SHK94183.1"/>
    </source>
</evidence>
<proteinExistence type="predicted"/>
<dbReference type="RefSeq" id="WP_073305273.1">
    <property type="nucleotide sequence ID" value="NZ_FRAW01000025.1"/>
</dbReference>
<evidence type="ECO:0000313" key="3">
    <source>
        <dbReference type="Proteomes" id="UP000184275"/>
    </source>
</evidence>
<sequence>MKIFRLKEFYFALICIACVVFFQTIKAELKNVAIVIDGAEQFVEFPYKEIFQKGERFRFTFDVRHPLNLDYELHIVPDDCAEWIAVNGERFSLHDTPGHCDYAGGFVFSLDSILKEIPADLMHFELEVRNNGGPGGLNISAKTTNFWVEASRFLALFTFALLLFCLLRRLKIGFVCSLLLCLGVVLRIYFASQTPYSRFAYDVDAHVDYIRYVAENFSVPDNEECWACYHPPVYYLLMAPVWKMAECLRFSPPQMIQFADLFLSAFTLLFGFLALKRLLSGKALALGTLLWVFWPGLVLCAPRIGNDQLFFLWHAICLWGSLCYVTGKEDGRAKFIGFAAVAAFLAFWTKTTGIVSVGTVVLSFVLGYANRRRLRPKFGEWSALAAIFIWALTVIVFKVFGNASLVDNAHSLNSALRVGNLPGNYLFFDLRDFLMNAFVSAWNDAGGRQYFWNYAIKTSLFGEFSWTNLAFGQGLAVIVSVSALGILLYSIRGIWKTKWNLPLFIMLVSGLAFTAALLFLRIKIPFSCSNDFRYIMPVLLSVISFFVVGVSLPDTSRRWKILGVLLAIVFAVSSVALFLVI</sequence>
<feature type="transmembrane region" description="Helical" evidence="1">
    <location>
        <begin position="354"/>
        <end position="369"/>
    </location>
</feature>
<feature type="transmembrane region" description="Helical" evidence="1">
    <location>
        <begin position="172"/>
        <end position="190"/>
    </location>
</feature>
<feature type="transmembrane region" description="Helical" evidence="1">
    <location>
        <begin position="534"/>
        <end position="552"/>
    </location>
</feature>
<feature type="transmembrane region" description="Helical" evidence="1">
    <location>
        <begin position="381"/>
        <end position="400"/>
    </location>
</feature>
<feature type="transmembrane region" description="Helical" evidence="1">
    <location>
        <begin position="284"/>
        <end position="304"/>
    </location>
</feature>
<evidence type="ECO:0000256" key="1">
    <source>
        <dbReference type="SAM" id="Phobius"/>
    </source>
</evidence>
<protein>
    <recommendedName>
        <fullName evidence="4">Dolichyl-phosphate-mannose-protein mannosyltransferase</fullName>
    </recommendedName>
</protein>
<keyword evidence="3" id="KW-1185">Reference proteome</keyword>
<accession>A0A1M6WK59</accession>
<feature type="transmembrane region" description="Helical" evidence="1">
    <location>
        <begin position="559"/>
        <end position="580"/>
    </location>
</feature>
<feature type="transmembrane region" description="Helical" evidence="1">
    <location>
        <begin position="255"/>
        <end position="275"/>
    </location>
</feature>
<evidence type="ECO:0008006" key="4">
    <source>
        <dbReference type="Google" id="ProtNLM"/>
    </source>
</evidence>
<organism evidence="2 3">
    <name type="scientific">Fibrobacter intestinalis</name>
    <dbReference type="NCBI Taxonomy" id="28122"/>
    <lineage>
        <taxon>Bacteria</taxon>
        <taxon>Pseudomonadati</taxon>
        <taxon>Fibrobacterota</taxon>
        <taxon>Fibrobacteria</taxon>
        <taxon>Fibrobacterales</taxon>
        <taxon>Fibrobacteraceae</taxon>
        <taxon>Fibrobacter</taxon>
    </lineage>
</organism>
<keyword evidence="1" id="KW-1133">Transmembrane helix</keyword>
<keyword evidence="1" id="KW-0812">Transmembrane</keyword>
<keyword evidence="1" id="KW-0472">Membrane</keyword>
<gene>
    <name evidence="2" type="ORF">SAMN05720469_12517</name>
</gene>
<name>A0A1M6WK59_9BACT</name>
<feature type="transmembrane region" description="Helical" evidence="1">
    <location>
        <begin position="469"/>
        <end position="489"/>
    </location>
</feature>